<dbReference type="AlphaFoldDB" id="A0AAI9UA45"/>
<comment type="caution">
    <text evidence="3">The sequence shown here is derived from an EMBL/GenBank/DDBJ whole genome shotgun (WGS) entry which is preliminary data.</text>
</comment>
<feature type="transmembrane region" description="Helical" evidence="1">
    <location>
        <begin position="22"/>
        <end position="44"/>
    </location>
</feature>
<evidence type="ECO:0000259" key="2">
    <source>
        <dbReference type="Pfam" id="PF20684"/>
    </source>
</evidence>
<keyword evidence="1" id="KW-0472">Membrane</keyword>
<gene>
    <name evidence="3" type="ORF">CMEL01_16702</name>
</gene>
<dbReference type="Pfam" id="PF20684">
    <property type="entry name" value="Fung_rhodopsin"/>
    <property type="match status" value="1"/>
</dbReference>
<proteinExistence type="predicted"/>
<accession>A0AAI9UA45</accession>
<evidence type="ECO:0000256" key="1">
    <source>
        <dbReference type="SAM" id="Phobius"/>
    </source>
</evidence>
<feature type="transmembrane region" description="Helical" evidence="1">
    <location>
        <begin position="134"/>
        <end position="157"/>
    </location>
</feature>
<organism evidence="3 4">
    <name type="scientific">Colletotrichum melonis</name>
    <dbReference type="NCBI Taxonomy" id="1209925"/>
    <lineage>
        <taxon>Eukaryota</taxon>
        <taxon>Fungi</taxon>
        <taxon>Dikarya</taxon>
        <taxon>Ascomycota</taxon>
        <taxon>Pezizomycotina</taxon>
        <taxon>Sordariomycetes</taxon>
        <taxon>Hypocreomycetidae</taxon>
        <taxon>Glomerellales</taxon>
        <taxon>Glomerellaceae</taxon>
        <taxon>Colletotrichum</taxon>
        <taxon>Colletotrichum acutatum species complex</taxon>
    </lineage>
</organism>
<keyword evidence="1" id="KW-0812">Transmembrane</keyword>
<dbReference type="Proteomes" id="UP001239795">
    <property type="component" value="Unassembled WGS sequence"/>
</dbReference>
<feature type="transmembrane region" description="Helical" evidence="1">
    <location>
        <begin position="56"/>
        <end position="78"/>
    </location>
</feature>
<name>A0AAI9UA45_9PEZI</name>
<reference evidence="3 4" key="1">
    <citation type="submission" date="2016-10" db="EMBL/GenBank/DDBJ databases">
        <title>The genome sequence of Colletotrichum fioriniae PJ7.</title>
        <authorList>
            <person name="Baroncelli R."/>
        </authorList>
    </citation>
    <scope>NUCLEOTIDE SEQUENCE [LARGE SCALE GENOMIC DNA]</scope>
    <source>
        <strain evidence="3">Col 31</strain>
    </source>
</reference>
<evidence type="ECO:0000313" key="4">
    <source>
        <dbReference type="Proteomes" id="UP001239795"/>
    </source>
</evidence>
<evidence type="ECO:0000313" key="3">
    <source>
        <dbReference type="EMBL" id="KAK1454519.1"/>
    </source>
</evidence>
<feature type="transmembrane region" description="Helical" evidence="1">
    <location>
        <begin position="98"/>
        <end position="122"/>
    </location>
</feature>
<keyword evidence="4" id="KW-1185">Reference proteome</keyword>
<dbReference type="InterPro" id="IPR049326">
    <property type="entry name" value="Rhodopsin_dom_fungi"/>
</dbReference>
<protein>
    <submittedName>
        <fullName evidence="3">Integral membrane protein</fullName>
    </submittedName>
</protein>
<sequence length="319" mass="33667">MTTNTTLAREPGAVARPTTTELAIFAIGLNVVAMLSCAGRLWRVHAIRRRCRLDDGLIVSALVFASANTIIRTLIAMHSVPTILSPSMSPKLAPNGTAVLLLDVGTNSLCLLLTKTAVFSFYLPMLFDRATTGLVYASIVLSCAYSPAPVVASALALSSAGGALGEDPALMRHYWALGWLLPMAGDVFMSSILVLLPLRVVCPLSIGTARKVKAAAVLSASGLVLVPAVARLVAGSAPSHADRPWHWDTPVDALYRVMEAGLGITLACAPYMEPFVRHIVASVRSYATCCILSTGVARALAKHRVPTKPLPQTLFKSAG</sequence>
<keyword evidence="1" id="KW-1133">Transmembrane helix</keyword>
<dbReference type="EMBL" id="MLGG01000029">
    <property type="protein sequence ID" value="KAK1454519.1"/>
    <property type="molecule type" value="Genomic_DNA"/>
</dbReference>
<feature type="transmembrane region" description="Helical" evidence="1">
    <location>
        <begin position="177"/>
        <end position="202"/>
    </location>
</feature>
<feature type="domain" description="Rhodopsin" evidence="2">
    <location>
        <begin position="40"/>
        <end position="277"/>
    </location>
</feature>